<feature type="transmembrane region" description="Helical" evidence="1">
    <location>
        <begin position="148"/>
        <end position="168"/>
    </location>
</feature>
<evidence type="ECO:0000256" key="1">
    <source>
        <dbReference type="SAM" id="Phobius"/>
    </source>
</evidence>
<dbReference type="Proteomes" id="UP000489190">
    <property type="component" value="Unassembled WGS sequence"/>
</dbReference>
<evidence type="ECO:0000313" key="3">
    <source>
        <dbReference type="Proteomes" id="UP000489190"/>
    </source>
</evidence>
<name>A0A7X1XHG9_9PSED</name>
<proteinExistence type="predicted"/>
<protein>
    <submittedName>
        <fullName evidence="2">DUF3526 domain-containing protein</fullName>
    </submittedName>
</protein>
<dbReference type="Pfam" id="PF12040">
    <property type="entry name" value="DUF3526"/>
    <property type="match status" value="1"/>
</dbReference>
<accession>A0A7X1XHG9</accession>
<keyword evidence="1" id="KW-1133">Transmembrane helix</keyword>
<dbReference type="EMBL" id="WIWI01000068">
    <property type="protein sequence ID" value="MQT91635.1"/>
    <property type="molecule type" value="Genomic_DNA"/>
</dbReference>
<dbReference type="GO" id="GO:0140359">
    <property type="term" value="F:ABC-type transporter activity"/>
    <property type="evidence" value="ECO:0007669"/>
    <property type="project" value="InterPro"/>
</dbReference>
<gene>
    <name evidence="2" type="ORF">GHO39_21200</name>
</gene>
<evidence type="ECO:0000313" key="2">
    <source>
        <dbReference type="EMBL" id="MQT91635.1"/>
    </source>
</evidence>
<keyword evidence="1" id="KW-0472">Membrane</keyword>
<dbReference type="AlphaFoldDB" id="A0A7X1XHG9"/>
<keyword evidence="1" id="KW-0812">Transmembrane</keyword>
<feature type="transmembrane region" description="Helical" evidence="1">
    <location>
        <begin position="223"/>
        <end position="250"/>
    </location>
</feature>
<dbReference type="GO" id="GO:0005886">
    <property type="term" value="C:plasma membrane"/>
    <property type="evidence" value="ECO:0007669"/>
    <property type="project" value="UniProtKB-SubCell"/>
</dbReference>
<feature type="transmembrane region" description="Helical" evidence="1">
    <location>
        <begin position="449"/>
        <end position="467"/>
    </location>
</feature>
<dbReference type="RefSeq" id="WP_153330274.1">
    <property type="nucleotide sequence ID" value="NZ_WIWI01000068.1"/>
</dbReference>
<feature type="transmembrane region" description="Helical" evidence="1">
    <location>
        <begin position="197"/>
        <end position="217"/>
    </location>
</feature>
<comment type="caution">
    <text evidence="2">The sequence shown here is derived from an EMBL/GenBank/DDBJ whole genome shotgun (WGS) entry which is preliminary data.</text>
</comment>
<sequence>MSMTAIMAAEWRRFIARPVSRWILLALGLLLLASAVWAGLGARSYRAETVSLHLQWRQVFDQAVAGAPQDFATDRPTGSEAASTAHAIGRGELAPTRLPATGALVLGLQQYQVLPTAVRATVESRYTDGRVTGSLVNPWLSQTGLPSFPAIIVLLVPLAALALTAGMVQEEREQGIWRLICAQCSVGLGRVYAAAMAVRWAAVFAVAALCSVGAFVLDPGAALAPLFAWLLALAVFTAFWVLAGGALSLLPVSAGAALTGALGLWLALTFAVPAGLAWMAERVAPMPSRLSAIVELRAVQQDAEEREAELLKAWYADHPEQRPAPGMAPVRPTRPVTFMPRFEEQERHMRPLMRAFDKARSAQAARVEGGAWLSPSLALMVLADRLAGIDAERYGRYMEAVDRFEDRWRAFFMPGIMSYRGVTASQLRQLPVFEQESAHIDHVPSEGPALWWLLAACLSVAALLAVGRRALVRP</sequence>
<dbReference type="InterPro" id="IPR021913">
    <property type="entry name" value="DUF3526"/>
</dbReference>
<dbReference type="PANTHER" id="PTHR43471">
    <property type="entry name" value="ABC TRANSPORTER PERMEASE"/>
    <property type="match status" value="1"/>
</dbReference>
<organism evidence="2 3">
    <name type="scientific">Pseudomonas helleri</name>
    <dbReference type="NCBI Taxonomy" id="1608996"/>
    <lineage>
        <taxon>Bacteria</taxon>
        <taxon>Pseudomonadati</taxon>
        <taxon>Pseudomonadota</taxon>
        <taxon>Gammaproteobacteria</taxon>
        <taxon>Pseudomonadales</taxon>
        <taxon>Pseudomonadaceae</taxon>
        <taxon>Pseudomonas</taxon>
    </lineage>
</organism>
<reference evidence="2 3" key="1">
    <citation type="submission" date="2019-10" db="EMBL/GenBank/DDBJ databases">
        <title>Evaluation of single-gene subtyping targets for Pseudomonas.</title>
        <authorList>
            <person name="Reichler S.J."/>
            <person name="Orsi R.H."/>
            <person name="Wiedmann M."/>
            <person name="Martin N.H."/>
            <person name="Murphy S.I."/>
        </authorList>
    </citation>
    <scope>NUCLEOTIDE SEQUENCE [LARGE SCALE GENOMIC DNA]</scope>
    <source>
        <strain evidence="2 3">FSL R10-3254</strain>
    </source>
</reference>
<feature type="transmembrane region" description="Helical" evidence="1">
    <location>
        <begin position="262"/>
        <end position="280"/>
    </location>
</feature>